<sequence>MKPRLLYALHSGNLYGTERMALATLEGLREDVDPLLCAPPGPALAESARRGIPGIAFTGPRDLAALMRRELAAHREVSFAATAVTHSLLFVALNALYRRPGVHLHMVHGGTDERDSYGRKKLLNHAGIRFVAVSDYVRERLIANGVRASRIQVIENFLSPEDVASRPRRTPFNAAGIRRVLIVSRVDPIKRIDLLLDCLDRHPEPRALAFRILGTGWDLDVLRARAEKTHPNVTFAGFSDDVPGELARSDLLLHLCPVEPFGLAILEAMAAGVPVLVPDSGGAGSLVDDGVSGLRFRADDADALARRLAAIDCADGDTLNGLVAGADRQLATRFSAAARIADYRRIFNGVET</sequence>
<dbReference type="PANTHER" id="PTHR12526">
    <property type="entry name" value="GLYCOSYLTRANSFERASE"/>
    <property type="match status" value="1"/>
</dbReference>
<dbReference type="OrthoDB" id="9775208at2"/>
<accession>A0A495V4E2</accession>
<name>A0A495V4E2_9GAMM</name>
<dbReference type="Pfam" id="PF00534">
    <property type="entry name" value="Glycos_transf_1"/>
    <property type="match status" value="1"/>
</dbReference>
<dbReference type="SUPFAM" id="SSF53756">
    <property type="entry name" value="UDP-Glycosyltransferase/glycogen phosphorylase"/>
    <property type="match status" value="1"/>
</dbReference>
<gene>
    <name evidence="3" type="ORF">BDD21_1659</name>
</gene>
<proteinExistence type="predicted"/>
<dbReference type="RefSeq" id="WP_120796738.1">
    <property type="nucleotide sequence ID" value="NZ_RBXL01000001.1"/>
</dbReference>
<dbReference type="Proteomes" id="UP000274556">
    <property type="component" value="Unassembled WGS sequence"/>
</dbReference>
<dbReference type="AlphaFoldDB" id="A0A495V4E2"/>
<keyword evidence="4" id="KW-1185">Reference proteome</keyword>
<dbReference type="Pfam" id="PF13439">
    <property type="entry name" value="Glyco_transf_4"/>
    <property type="match status" value="1"/>
</dbReference>
<dbReference type="InterPro" id="IPR028098">
    <property type="entry name" value="Glyco_trans_4-like_N"/>
</dbReference>
<evidence type="ECO:0000259" key="1">
    <source>
        <dbReference type="Pfam" id="PF00534"/>
    </source>
</evidence>
<organism evidence="3 4">
    <name type="scientific">Thiocapsa rosea</name>
    <dbReference type="NCBI Taxonomy" id="69360"/>
    <lineage>
        <taxon>Bacteria</taxon>
        <taxon>Pseudomonadati</taxon>
        <taxon>Pseudomonadota</taxon>
        <taxon>Gammaproteobacteria</taxon>
        <taxon>Chromatiales</taxon>
        <taxon>Chromatiaceae</taxon>
        <taxon>Thiocapsa</taxon>
    </lineage>
</organism>
<comment type="caution">
    <text evidence="3">The sequence shown here is derived from an EMBL/GenBank/DDBJ whole genome shotgun (WGS) entry which is preliminary data.</text>
</comment>
<keyword evidence="3" id="KW-0808">Transferase</keyword>
<protein>
    <submittedName>
        <fullName evidence="3">Glycosyltransferase involved in cell wall biosynthesis</fullName>
    </submittedName>
</protein>
<dbReference type="GO" id="GO:1901135">
    <property type="term" value="P:carbohydrate derivative metabolic process"/>
    <property type="evidence" value="ECO:0007669"/>
    <property type="project" value="UniProtKB-ARBA"/>
</dbReference>
<dbReference type="GO" id="GO:0016757">
    <property type="term" value="F:glycosyltransferase activity"/>
    <property type="evidence" value="ECO:0007669"/>
    <property type="project" value="InterPro"/>
</dbReference>
<dbReference type="EMBL" id="RBXL01000001">
    <property type="protein sequence ID" value="RKT44281.1"/>
    <property type="molecule type" value="Genomic_DNA"/>
</dbReference>
<evidence type="ECO:0000313" key="4">
    <source>
        <dbReference type="Proteomes" id="UP000274556"/>
    </source>
</evidence>
<reference evidence="3 4" key="1">
    <citation type="submission" date="2018-10" db="EMBL/GenBank/DDBJ databases">
        <title>Genomic Encyclopedia of Archaeal and Bacterial Type Strains, Phase II (KMG-II): from individual species to whole genera.</title>
        <authorList>
            <person name="Goeker M."/>
        </authorList>
    </citation>
    <scope>NUCLEOTIDE SEQUENCE [LARGE SCALE GENOMIC DNA]</scope>
    <source>
        <strain evidence="3 4">DSM 235</strain>
    </source>
</reference>
<feature type="domain" description="Glycosyltransferase subfamily 4-like N-terminal" evidence="2">
    <location>
        <begin position="16"/>
        <end position="160"/>
    </location>
</feature>
<evidence type="ECO:0000313" key="3">
    <source>
        <dbReference type="EMBL" id="RKT44281.1"/>
    </source>
</evidence>
<dbReference type="Gene3D" id="3.40.50.2000">
    <property type="entry name" value="Glycogen Phosphorylase B"/>
    <property type="match status" value="2"/>
</dbReference>
<feature type="domain" description="Glycosyl transferase family 1" evidence="1">
    <location>
        <begin position="179"/>
        <end position="310"/>
    </location>
</feature>
<evidence type="ECO:0000259" key="2">
    <source>
        <dbReference type="Pfam" id="PF13439"/>
    </source>
</evidence>
<dbReference type="InterPro" id="IPR001296">
    <property type="entry name" value="Glyco_trans_1"/>
</dbReference>